<feature type="non-terminal residue" evidence="1">
    <location>
        <position position="30"/>
    </location>
</feature>
<comment type="caution">
    <text evidence="1">The sequence shown here is derived from an EMBL/GenBank/DDBJ whole genome shotgun (WGS) entry which is preliminary data.</text>
</comment>
<dbReference type="EMBL" id="CAJVCH010172672">
    <property type="protein sequence ID" value="CAG7729036.1"/>
    <property type="molecule type" value="Genomic_DNA"/>
</dbReference>
<keyword evidence="2" id="KW-1185">Reference proteome</keyword>
<name>A0A8J2PA19_9HEXA</name>
<evidence type="ECO:0000313" key="2">
    <source>
        <dbReference type="Proteomes" id="UP000708208"/>
    </source>
</evidence>
<dbReference type="AlphaFoldDB" id="A0A8J2PA19"/>
<accession>A0A8J2PA19</accession>
<reference evidence="1" key="1">
    <citation type="submission" date="2021-06" db="EMBL/GenBank/DDBJ databases">
        <authorList>
            <person name="Hodson N. C."/>
            <person name="Mongue J. A."/>
            <person name="Jaron S. K."/>
        </authorList>
    </citation>
    <scope>NUCLEOTIDE SEQUENCE</scope>
</reference>
<sequence length="30" mass="3324">YPGFYGGWGSPYGFGYGGYGYGYGWGGFYY</sequence>
<organism evidence="1 2">
    <name type="scientific">Allacma fusca</name>
    <dbReference type="NCBI Taxonomy" id="39272"/>
    <lineage>
        <taxon>Eukaryota</taxon>
        <taxon>Metazoa</taxon>
        <taxon>Ecdysozoa</taxon>
        <taxon>Arthropoda</taxon>
        <taxon>Hexapoda</taxon>
        <taxon>Collembola</taxon>
        <taxon>Symphypleona</taxon>
        <taxon>Sminthuridae</taxon>
        <taxon>Allacma</taxon>
    </lineage>
</organism>
<dbReference type="Proteomes" id="UP000708208">
    <property type="component" value="Unassembled WGS sequence"/>
</dbReference>
<proteinExistence type="predicted"/>
<protein>
    <submittedName>
        <fullName evidence="1">Uncharacterized protein</fullName>
    </submittedName>
</protein>
<evidence type="ECO:0000313" key="1">
    <source>
        <dbReference type="EMBL" id="CAG7729036.1"/>
    </source>
</evidence>
<gene>
    <name evidence="1" type="ORF">AFUS01_LOCUS17776</name>
</gene>